<evidence type="ECO:0000259" key="3">
    <source>
        <dbReference type="Pfam" id="PF10756"/>
    </source>
</evidence>
<dbReference type="STRING" id="1869.MB27_37625"/>
<evidence type="ECO:0000313" key="5">
    <source>
        <dbReference type="Proteomes" id="UP000054537"/>
    </source>
</evidence>
<organism evidence="4 5">
    <name type="scientific">Actinoplanes utahensis</name>
    <dbReference type="NCBI Taxonomy" id="1869"/>
    <lineage>
        <taxon>Bacteria</taxon>
        <taxon>Bacillati</taxon>
        <taxon>Actinomycetota</taxon>
        <taxon>Actinomycetes</taxon>
        <taxon>Micromonosporales</taxon>
        <taxon>Micromonosporaceae</taxon>
        <taxon>Actinoplanes</taxon>
    </lineage>
</organism>
<reference evidence="4 5" key="1">
    <citation type="submission" date="2014-10" db="EMBL/GenBank/DDBJ databases">
        <title>Draft genome sequence of Actinoplanes utahensis NRRL 12052.</title>
        <authorList>
            <person name="Velasco-Bucheli B."/>
            <person name="del Cerro C."/>
            <person name="Hormigo D."/>
            <person name="Garcia J.L."/>
            <person name="Acebal C."/>
            <person name="Arroyo M."/>
            <person name="de la Mata I."/>
        </authorList>
    </citation>
    <scope>NUCLEOTIDE SEQUENCE [LARGE SCALE GENOMIC DNA]</scope>
    <source>
        <strain evidence="4 5">NRRL 12052</strain>
    </source>
</reference>
<keyword evidence="1" id="KW-0812">Transmembrane</keyword>
<feature type="domain" description="Low molecular weight protein antigen 6 PH" evidence="3">
    <location>
        <begin position="60"/>
        <end position="135"/>
    </location>
</feature>
<dbReference type="AlphaFoldDB" id="A0A0A6WYU8"/>
<dbReference type="eggNOG" id="ENOG5033K8W">
    <property type="taxonomic scope" value="Bacteria"/>
</dbReference>
<comment type="caution">
    <text evidence="4">The sequence shown here is derived from an EMBL/GenBank/DDBJ whole genome shotgun (WGS) entry which is preliminary data.</text>
</comment>
<evidence type="ECO:0000256" key="1">
    <source>
        <dbReference type="SAM" id="Phobius"/>
    </source>
</evidence>
<accession>A0A0A6WYU8</accession>
<evidence type="ECO:0000313" key="4">
    <source>
        <dbReference type="EMBL" id="KHD72942.1"/>
    </source>
</evidence>
<dbReference type="Proteomes" id="UP000054537">
    <property type="component" value="Unassembled WGS sequence"/>
</dbReference>
<feature type="chain" id="PRO_5002024170" description="Low molecular weight protein antigen 6 PH domain-containing protein" evidence="2">
    <location>
        <begin position="28"/>
        <end position="138"/>
    </location>
</feature>
<name>A0A0A6WYU8_ACTUT</name>
<dbReference type="EMBL" id="JRTT01000135">
    <property type="protein sequence ID" value="KHD72942.1"/>
    <property type="molecule type" value="Genomic_DNA"/>
</dbReference>
<evidence type="ECO:0000256" key="2">
    <source>
        <dbReference type="SAM" id="SignalP"/>
    </source>
</evidence>
<keyword evidence="1" id="KW-0472">Membrane</keyword>
<keyword evidence="5" id="KW-1185">Reference proteome</keyword>
<protein>
    <recommendedName>
        <fullName evidence="3">Low molecular weight protein antigen 6 PH domain-containing protein</fullName>
    </recommendedName>
</protein>
<sequence length="138" mass="14632">MGMMQWRVRPVLPAAKLVAALAVPALAALFAEGDVVRWGLAVVAAAALAAWAARDLVVPVRLAADPAGITVVTGFAGRRHLPWARIERVRVESTARRGLRSDFLEIDAGDAIYLFTTNDLSAHPEEVAAALADLRAVA</sequence>
<proteinExistence type="predicted"/>
<feature type="transmembrane region" description="Helical" evidence="1">
    <location>
        <begin position="37"/>
        <end position="53"/>
    </location>
</feature>
<gene>
    <name evidence="4" type="ORF">MB27_37625</name>
</gene>
<keyword evidence="2" id="KW-0732">Signal</keyword>
<dbReference type="InterPro" id="IPR019692">
    <property type="entry name" value="CFP-6_PH"/>
</dbReference>
<feature type="signal peptide" evidence="2">
    <location>
        <begin position="1"/>
        <end position="27"/>
    </location>
</feature>
<dbReference type="Pfam" id="PF10756">
    <property type="entry name" value="bPH_6"/>
    <property type="match status" value="1"/>
</dbReference>
<keyword evidence="1" id="KW-1133">Transmembrane helix</keyword>